<organism evidence="2 3">
    <name type="scientific">Basidiobolus meristosporus CBS 931.73</name>
    <dbReference type="NCBI Taxonomy" id="1314790"/>
    <lineage>
        <taxon>Eukaryota</taxon>
        <taxon>Fungi</taxon>
        <taxon>Fungi incertae sedis</taxon>
        <taxon>Zoopagomycota</taxon>
        <taxon>Entomophthoromycotina</taxon>
        <taxon>Basidiobolomycetes</taxon>
        <taxon>Basidiobolales</taxon>
        <taxon>Basidiobolaceae</taxon>
        <taxon>Basidiobolus</taxon>
    </lineage>
</organism>
<dbReference type="InParanoid" id="A0A1Y1ZAE1"/>
<accession>A0A1Y1ZAE1</accession>
<gene>
    <name evidence="2" type="ORF">K493DRAFT_310299</name>
</gene>
<evidence type="ECO:0000313" key="2">
    <source>
        <dbReference type="EMBL" id="ORY07218.1"/>
    </source>
</evidence>
<reference evidence="2 3" key="1">
    <citation type="submission" date="2016-07" db="EMBL/GenBank/DDBJ databases">
        <title>Pervasive Adenine N6-methylation of Active Genes in Fungi.</title>
        <authorList>
            <consortium name="DOE Joint Genome Institute"/>
            <person name="Mondo S.J."/>
            <person name="Dannebaum R.O."/>
            <person name="Kuo R.C."/>
            <person name="Labutti K."/>
            <person name="Haridas S."/>
            <person name="Kuo A."/>
            <person name="Salamov A."/>
            <person name="Ahrendt S.R."/>
            <person name="Lipzen A."/>
            <person name="Sullivan W."/>
            <person name="Andreopoulos W.B."/>
            <person name="Clum A."/>
            <person name="Lindquist E."/>
            <person name="Daum C."/>
            <person name="Ramamoorthy G.K."/>
            <person name="Gryganskyi A."/>
            <person name="Culley D."/>
            <person name="Magnuson J.K."/>
            <person name="James T.Y."/>
            <person name="O'Malley M.A."/>
            <person name="Stajich J.E."/>
            <person name="Spatafora J.W."/>
            <person name="Visel A."/>
            <person name="Grigoriev I.V."/>
        </authorList>
    </citation>
    <scope>NUCLEOTIDE SEQUENCE [LARGE SCALE GENOMIC DNA]</scope>
    <source>
        <strain evidence="2 3">CBS 931.73</strain>
    </source>
</reference>
<evidence type="ECO:0000313" key="3">
    <source>
        <dbReference type="Proteomes" id="UP000193498"/>
    </source>
</evidence>
<evidence type="ECO:0000256" key="1">
    <source>
        <dbReference type="SAM" id="SignalP"/>
    </source>
</evidence>
<keyword evidence="1" id="KW-0732">Signal</keyword>
<dbReference type="AlphaFoldDB" id="A0A1Y1ZAE1"/>
<feature type="signal peptide" evidence="1">
    <location>
        <begin position="1"/>
        <end position="16"/>
    </location>
</feature>
<dbReference type="Proteomes" id="UP000193498">
    <property type="component" value="Unassembled WGS sequence"/>
</dbReference>
<comment type="caution">
    <text evidence="2">The sequence shown here is derived from an EMBL/GenBank/DDBJ whole genome shotgun (WGS) entry which is preliminary data.</text>
</comment>
<name>A0A1Y1ZAE1_9FUNG</name>
<dbReference type="EMBL" id="MCFE01000010">
    <property type="protein sequence ID" value="ORY07218.1"/>
    <property type="molecule type" value="Genomic_DNA"/>
</dbReference>
<evidence type="ECO:0008006" key="4">
    <source>
        <dbReference type="Google" id="ProtNLM"/>
    </source>
</evidence>
<proteinExistence type="predicted"/>
<feature type="chain" id="PRO_5012305123" description="Extracellular membrane protein CFEM domain-containing protein" evidence="1">
    <location>
        <begin position="17"/>
        <end position="157"/>
    </location>
</feature>
<keyword evidence="3" id="KW-1185">Reference proteome</keyword>
<sequence>MKLTTLLLTAATGALAVKNYAPELPKNTTCPVIQAGTYVQCRVNALHSSPCSDIRCKCLQARNLAHCISICYEDPYIYSNLQNQEDVARKWCSQLPASILAEMATPSSTSTAAAATSTSGSAADPTSVSILTNSASSAQYSQLVGLSVLLAGLVAMF</sequence>
<protein>
    <recommendedName>
        <fullName evidence="4">Extracellular membrane protein CFEM domain-containing protein</fullName>
    </recommendedName>
</protein>